<evidence type="ECO:0000256" key="8">
    <source>
        <dbReference type="ARBA" id="ARBA00023180"/>
    </source>
</evidence>
<keyword evidence="8" id="KW-0325">Glycoprotein</keyword>
<feature type="domain" description="Transferrin receptor-like dimerisation" evidence="9">
    <location>
        <begin position="114"/>
        <end position="234"/>
    </location>
</feature>
<gene>
    <name evidence="10" type="ORF">BaRGS_00015351</name>
</gene>
<dbReference type="EMBL" id="JACVVK020000093">
    <property type="protein sequence ID" value="KAK7493451.1"/>
    <property type="molecule type" value="Genomic_DNA"/>
</dbReference>
<dbReference type="Pfam" id="PF04253">
    <property type="entry name" value="TFR_dimer"/>
    <property type="match status" value="1"/>
</dbReference>
<comment type="caution">
    <text evidence="10">The sequence shown here is derived from an EMBL/GenBank/DDBJ whole genome shotgun (WGS) entry which is preliminary data.</text>
</comment>
<comment type="cofactor">
    <cofactor evidence="1">
        <name>Zn(2+)</name>
        <dbReference type="ChEBI" id="CHEBI:29105"/>
    </cofactor>
</comment>
<dbReference type="GO" id="GO:0046872">
    <property type="term" value="F:metal ion binding"/>
    <property type="evidence" value="ECO:0007669"/>
    <property type="project" value="UniProtKB-KW"/>
</dbReference>
<reference evidence="10 11" key="1">
    <citation type="journal article" date="2023" name="Sci. Data">
        <title>Genome assembly of the Korean intertidal mud-creeper Batillaria attramentaria.</title>
        <authorList>
            <person name="Patra A.K."/>
            <person name="Ho P.T."/>
            <person name="Jun S."/>
            <person name="Lee S.J."/>
            <person name="Kim Y."/>
            <person name="Won Y.J."/>
        </authorList>
    </citation>
    <scope>NUCLEOTIDE SEQUENCE [LARGE SCALE GENOMIC DNA]</scope>
    <source>
        <strain evidence="10">Wonlab-2016</strain>
    </source>
</reference>
<comment type="similarity">
    <text evidence="2">Belongs to the peptidase M28 family. M28B subfamily.</text>
</comment>
<dbReference type="PANTHER" id="PTHR10404:SF77">
    <property type="entry name" value="GLUTAMATE CARBOXYPEPTIDASE 2 HOMOLOG"/>
    <property type="match status" value="1"/>
</dbReference>
<evidence type="ECO:0000256" key="2">
    <source>
        <dbReference type="ARBA" id="ARBA00005634"/>
    </source>
</evidence>
<dbReference type="SUPFAM" id="SSF47672">
    <property type="entry name" value="Transferrin receptor-like dimerisation domain"/>
    <property type="match status" value="1"/>
</dbReference>
<accession>A0ABD0L1R8</accession>
<evidence type="ECO:0000256" key="3">
    <source>
        <dbReference type="ARBA" id="ARBA00022670"/>
    </source>
</evidence>
<keyword evidence="4" id="KW-0479">Metal-binding</keyword>
<name>A0ABD0L1R8_9CAEN</name>
<dbReference type="PANTHER" id="PTHR10404">
    <property type="entry name" value="N-ACETYLATED-ALPHA-LINKED ACIDIC DIPEPTIDASE"/>
    <property type="match status" value="1"/>
</dbReference>
<keyword evidence="5" id="KW-0378">Hydrolase</keyword>
<dbReference type="GO" id="GO:0006508">
    <property type="term" value="P:proteolysis"/>
    <property type="evidence" value="ECO:0007669"/>
    <property type="project" value="UniProtKB-KW"/>
</dbReference>
<dbReference type="InterPro" id="IPR007365">
    <property type="entry name" value="TFR-like_dimer_dom"/>
</dbReference>
<dbReference type="GO" id="GO:0008237">
    <property type="term" value="F:metallopeptidase activity"/>
    <property type="evidence" value="ECO:0007669"/>
    <property type="project" value="UniProtKB-KW"/>
</dbReference>
<evidence type="ECO:0000256" key="7">
    <source>
        <dbReference type="ARBA" id="ARBA00023049"/>
    </source>
</evidence>
<evidence type="ECO:0000313" key="11">
    <source>
        <dbReference type="Proteomes" id="UP001519460"/>
    </source>
</evidence>
<keyword evidence="6" id="KW-0862">Zinc</keyword>
<evidence type="ECO:0000256" key="6">
    <source>
        <dbReference type="ARBA" id="ARBA00022833"/>
    </source>
</evidence>
<evidence type="ECO:0000256" key="1">
    <source>
        <dbReference type="ARBA" id="ARBA00001947"/>
    </source>
</evidence>
<dbReference type="FunFam" id="1.20.930.40:FF:000001">
    <property type="entry name" value="N-acetylated-alpha-linked acidic dipeptidase 2"/>
    <property type="match status" value="1"/>
</dbReference>
<keyword evidence="3" id="KW-0645">Protease</keyword>
<proteinExistence type="inferred from homology"/>
<protein>
    <recommendedName>
        <fullName evidence="9">Transferrin receptor-like dimerisation domain-containing protein</fullName>
    </recommendedName>
</protein>
<sequence length="245" mass="27791">MGSLGAGSDYAPMLHVAGITAVDFRYTYDSNTYNLGSYPLYHTEYETFDTMERLVDRGFECSRAVARVGAEILRTLADSLIIPFNVSDYAWRLDVMRQQLDDDFGALLSANLANYTNLELAIRSFTDDVKTFERAIANMDKKDPMAIRKVNDQLLLLENAFLDSAGLPDRPLKKHLLFADSMNDAYAGSSFPGLVDLLFEIDLLKEPEKSERWRRVEQHFSVLLNAIQSAGFTLRDVVDFVEEQY</sequence>
<dbReference type="Proteomes" id="UP001519460">
    <property type="component" value="Unassembled WGS sequence"/>
</dbReference>
<dbReference type="AlphaFoldDB" id="A0ABD0L1R8"/>
<evidence type="ECO:0000256" key="5">
    <source>
        <dbReference type="ARBA" id="ARBA00022801"/>
    </source>
</evidence>
<keyword evidence="11" id="KW-1185">Reference proteome</keyword>
<evidence type="ECO:0000313" key="10">
    <source>
        <dbReference type="EMBL" id="KAK7493451.1"/>
    </source>
</evidence>
<evidence type="ECO:0000259" key="9">
    <source>
        <dbReference type="Pfam" id="PF04253"/>
    </source>
</evidence>
<organism evidence="10 11">
    <name type="scientific">Batillaria attramentaria</name>
    <dbReference type="NCBI Taxonomy" id="370345"/>
    <lineage>
        <taxon>Eukaryota</taxon>
        <taxon>Metazoa</taxon>
        <taxon>Spiralia</taxon>
        <taxon>Lophotrochozoa</taxon>
        <taxon>Mollusca</taxon>
        <taxon>Gastropoda</taxon>
        <taxon>Caenogastropoda</taxon>
        <taxon>Sorbeoconcha</taxon>
        <taxon>Cerithioidea</taxon>
        <taxon>Batillariidae</taxon>
        <taxon>Batillaria</taxon>
    </lineage>
</organism>
<dbReference type="InterPro" id="IPR036757">
    <property type="entry name" value="TFR-like_dimer_dom_sf"/>
</dbReference>
<evidence type="ECO:0000256" key="4">
    <source>
        <dbReference type="ARBA" id="ARBA00022723"/>
    </source>
</evidence>
<dbReference type="SUPFAM" id="SSF53187">
    <property type="entry name" value="Zn-dependent exopeptidases"/>
    <property type="match status" value="1"/>
</dbReference>
<keyword evidence="7" id="KW-0482">Metalloprotease</keyword>
<dbReference type="InterPro" id="IPR039373">
    <property type="entry name" value="Peptidase_M28B"/>
</dbReference>
<dbReference type="Gene3D" id="3.40.630.10">
    <property type="entry name" value="Zn peptidases"/>
    <property type="match status" value="1"/>
</dbReference>
<dbReference type="Gene3D" id="1.20.930.40">
    <property type="entry name" value="Transferrin receptor-like, dimerisation domain"/>
    <property type="match status" value="1"/>
</dbReference>